<evidence type="ECO:0000256" key="2">
    <source>
        <dbReference type="ARBA" id="ARBA00005974"/>
    </source>
</evidence>
<dbReference type="OrthoDB" id="6608471at2759"/>
<evidence type="ECO:0000256" key="3">
    <source>
        <dbReference type="ARBA" id="ARBA00022448"/>
    </source>
</evidence>
<dbReference type="EnsemblMetazoa" id="XM_038190454.1">
    <property type="protein sequence ID" value="XP_038046382.1"/>
    <property type="gene ID" value="LOC119720664"/>
</dbReference>
<sequence length="333" mass="36706">MAQTLAAQDIAAAPVGPRLDLSQPRWDQTTFVGRLKHFYNVTDPRTVICGDKQLYAARDLINDYKMGLEPPGTTEEQLWYAQKLYMSAFHPDSGEKMNLIGKMSFQVPGGMAITGAMLQWYKTVPAVVFWQWINQSFNALVNYTNRNAASATTNREIGMAYVTATSGALVTALSLNSLTKKSPPLIARYVPFAAVAAANCVNVPMMRQKEIKSGIVICDENGKELGKSKKAARKGIAQVVTSRIVMAAPGMCVLPVIMERLLKYPWFKRVSVLHGPFQVMGVGCFLIFMTPTACALFPQRCSMAVDKLEPDLRASIRAEYGDAVQTVYFNKGL</sequence>
<evidence type="ECO:0000256" key="7">
    <source>
        <dbReference type="ARBA" id="ARBA00023128"/>
    </source>
</evidence>
<dbReference type="InterPro" id="IPR004686">
    <property type="entry name" value="Mtc"/>
</dbReference>
<dbReference type="GO" id="GO:0140300">
    <property type="term" value="P:serine import into mitochondrion"/>
    <property type="evidence" value="ECO:0007669"/>
    <property type="project" value="TreeGrafter"/>
</dbReference>
<keyword evidence="5" id="KW-0029">Amino-acid transport</keyword>
<dbReference type="AlphaFoldDB" id="A0A913Z3U8"/>
<dbReference type="RefSeq" id="XP_038046382.1">
    <property type="nucleotide sequence ID" value="XM_038190454.1"/>
</dbReference>
<dbReference type="GO" id="GO:0005743">
    <property type="term" value="C:mitochondrial inner membrane"/>
    <property type="evidence" value="ECO:0007669"/>
    <property type="project" value="TreeGrafter"/>
</dbReference>
<dbReference type="PANTHER" id="PTHR11153">
    <property type="entry name" value="SIDEROFLEXIN"/>
    <property type="match status" value="1"/>
</dbReference>
<dbReference type="Proteomes" id="UP000887568">
    <property type="component" value="Unplaced"/>
</dbReference>
<keyword evidence="11" id="KW-1185">Reference proteome</keyword>
<dbReference type="EnsemblMetazoa" id="XM_038190452.1">
    <property type="protein sequence ID" value="XP_038046380.1"/>
    <property type="gene ID" value="LOC119720664"/>
</dbReference>
<name>A0A913Z3U8_PATMI</name>
<accession>A0A913Z3U8</accession>
<evidence type="ECO:0000256" key="4">
    <source>
        <dbReference type="ARBA" id="ARBA00022692"/>
    </source>
</evidence>
<keyword evidence="8 9" id="KW-0472">Membrane</keyword>
<dbReference type="Pfam" id="PF03820">
    <property type="entry name" value="SFXNs"/>
    <property type="match status" value="1"/>
</dbReference>
<evidence type="ECO:0000256" key="9">
    <source>
        <dbReference type="RuleBase" id="RU362000"/>
    </source>
</evidence>
<feature type="transmembrane region" description="Helical" evidence="9">
    <location>
        <begin position="236"/>
        <end position="257"/>
    </location>
</feature>
<evidence type="ECO:0000256" key="6">
    <source>
        <dbReference type="ARBA" id="ARBA00022989"/>
    </source>
</evidence>
<proteinExistence type="inferred from homology"/>
<keyword evidence="4 9" id="KW-0812">Transmembrane</keyword>
<evidence type="ECO:0000256" key="5">
    <source>
        <dbReference type="ARBA" id="ARBA00022970"/>
    </source>
</evidence>
<keyword evidence="6 9" id="KW-1133">Transmembrane helix</keyword>
<protein>
    <recommendedName>
        <fullName evidence="9">Sidoreflexin</fullName>
    </recommendedName>
</protein>
<dbReference type="OMA" id="LEKYAFM"/>
<dbReference type="EnsemblMetazoa" id="XM_038190453.1">
    <property type="protein sequence ID" value="XP_038046381.1"/>
    <property type="gene ID" value="LOC119720664"/>
</dbReference>
<comment type="caution">
    <text evidence="9">Lacks conserved residue(s) required for the propagation of feature annotation.</text>
</comment>
<evidence type="ECO:0000313" key="11">
    <source>
        <dbReference type="Proteomes" id="UP000887568"/>
    </source>
</evidence>
<dbReference type="GeneID" id="119720664"/>
<keyword evidence="3" id="KW-0813">Transport</keyword>
<evidence type="ECO:0000313" key="10">
    <source>
        <dbReference type="EnsemblMetazoa" id="XP_038046382.1"/>
    </source>
</evidence>
<keyword evidence="7 9" id="KW-0496">Mitochondrion</keyword>
<comment type="subcellular location">
    <subcellularLocation>
        <location evidence="1 9">Mitochondrion membrane</location>
        <topology evidence="1 9">Multi-pass membrane protein</topology>
    </subcellularLocation>
</comment>
<comment type="similarity">
    <text evidence="2 9">Belongs to the sideroflexin family.</text>
</comment>
<organism evidence="10 11">
    <name type="scientific">Patiria miniata</name>
    <name type="common">Bat star</name>
    <name type="synonym">Asterina miniata</name>
    <dbReference type="NCBI Taxonomy" id="46514"/>
    <lineage>
        <taxon>Eukaryota</taxon>
        <taxon>Metazoa</taxon>
        <taxon>Echinodermata</taxon>
        <taxon>Eleutherozoa</taxon>
        <taxon>Asterozoa</taxon>
        <taxon>Asteroidea</taxon>
        <taxon>Valvatacea</taxon>
        <taxon>Valvatida</taxon>
        <taxon>Asterinidae</taxon>
        <taxon>Patiria</taxon>
    </lineage>
</organism>
<reference evidence="10" key="1">
    <citation type="submission" date="2022-11" db="UniProtKB">
        <authorList>
            <consortium name="EnsemblMetazoa"/>
        </authorList>
    </citation>
    <scope>IDENTIFICATION</scope>
</reference>
<evidence type="ECO:0000256" key="1">
    <source>
        <dbReference type="ARBA" id="ARBA00004225"/>
    </source>
</evidence>
<dbReference type="RefSeq" id="XP_038046381.1">
    <property type="nucleotide sequence ID" value="XM_038190453.1"/>
</dbReference>
<feature type="transmembrane region" description="Helical" evidence="9">
    <location>
        <begin position="277"/>
        <end position="297"/>
    </location>
</feature>
<dbReference type="CTD" id="118980"/>
<dbReference type="NCBIfam" id="TIGR00798">
    <property type="entry name" value="mtc"/>
    <property type="match status" value="1"/>
</dbReference>
<evidence type="ECO:0000256" key="8">
    <source>
        <dbReference type="ARBA" id="ARBA00023136"/>
    </source>
</evidence>
<dbReference type="RefSeq" id="XP_038046380.1">
    <property type="nucleotide sequence ID" value="XM_038190452.1"/>
</dbReference>
<dbReference type="GO" id="GO:0015075">
    <property type="term" value="F:monoatomic ion transmembrane transporter activity"/>
    <property type="evidence" value="ECO:0007669"/>
    <property type="project" value="InterPro"/>
</dbReference>
<dbReference type="PANTHER" id="PTHR11153:SF14">
    <property type="entry name" value="SIDEROFLEXIN-2"/>
    <property type="match status" value="1"/>
</dbReference>